<keyword evidence="17" id="KW-1185">Reference proteome</keyword>
<gene>
    <name evidence="16" type="ORF">EJ06DRAFT_505900</name>
</gene>
<accession>A0A6G1I3W4</accession>
<dbReference type="GO" id="GO:0061617">
    <property type="term" value="C:MICOS complex"/>
    <property type="evidence" value="ECO:0007669"/>
    <property type="project" value="TreeGrafter"/>
</dbReference>
<feature type="coiled-coil region" evidence="14">
    <location>
        <begin position="366"/>
        <end position="427"/>
    </location>
</feature>
<dbReference type="GO" id="GO:0042407">
    <property type="term" value="P:cristae formation"/>
    <property type="evidence" value="ECO:0007669"/>
    <property type="project" value="TreeGrafter"/>
</dbReference>
<dbReference type="Pfam" id="PF09731">
    <property type="entry name" value="Mitofilin"/>
    <property type="match status" value="1"/>
</dbReference>
<comment type="subunit">
    <text evidence="3 13">Component of the mitochondrial contact site and cristae organizing system (MICOS) complex.</text>
</comment>
<comment type="function">
    <text evidence="12">Component of the MICOS complex, a large protein complex of the mitochondrial inner membrane that plays crucial roles in the maintenance of crista junctions, inner membrane architecture, and formation of contact sites to the outer membrane. Plays a role in keeping cristae membranes connected to the inner boundary membrane. Also promotes protein import via the mitochondrial intermembrane space assembly (MIA) pathway.</text>
</comment>
<keyword evidence="11 13" id="KW-0472">Membrane</keyword>
<dbReference type="PANTHER" id="PTHR15415:SF7">
    <property type="entry name" value="MICOS COMPLEX SUBUNIT MIC60"/>
    <property type="match status" value="1"/>
</dbReference>
<evidence type="ECO:0000256" key="9">
    <source>
        <dbReference type="ARBA" id="ARBA00023054"/>
    </source>
</evidence>
<organism evidence="16 17">
    <name type="scientific">Trichodelitschia bisporula</name>
    <dbReference type="NCBI Taxonomy" id="703511"/>
    <lineage>
        <taxon>Eukaryota</taxon>
        <taxon>Fungi</taxon>
        <taxon>Dikarya</taxon>
        <taxon>Ascomycota</taxon>
        <taxon>Pezizomycotina</taxon>
        <taxon>Dothideomycetes</taxon>
        <taxon>Dothideomycetes incertae sedis</taxon>
        <taxon>Phaeotrichales</taxon>
        <taxon>Phaeotrichaceae</taxon>
        <taxon>Trichodelitschia</taxon>
    </lineage>
</organism>
<comment type="subcellular location">
    <subcellularLocation>
        <location evidence="1 13">Mitochondrion inner membrane</location>
        <topology evidence="1 13">Single-pass membrane protein</topology>
    </subcellularLocation>
</comment>
<evidence type="ECO:0000256" key="14">
    <source>
        <dbReference type="SAM" id="Coils"/>
    </source>
</evidence>
<evidence type="ECO:0000313" key="16">
    <source>
        <dbReference type="EMBL" id="KAF2402871.1"/>
    </source>
</evidence>
<proteinExistence type="inferred from homology"/>
<dbReference type="Proteomes" id="UP000799640">
    <property type="component" value="Unassembled WGS sequence"/>
</dbReference>
<evidence type="ECO:0000256" key="13">
    <source>
        <dbReference type="RuleBase" id="RU363000"/>
    </source>
</evidence>
<comment type="similarity">
    <text evidence="2 13">Belongs to the MICOS complex subunit Mic60 family.</text>
</comment>
<evidence type="ECO:0000256" key="12">
    <source>
        <dbReference type="ARBA" id="ARBA00025571"/>
    </source>
</evidence>
<evidence type="ECO:0000256" key="6">
    <source>
        <dbReference type="ARBA" id="ARBA00022792"/>
    </source>
</evidence>
<feature type="region of interest" description="Disordered" evidence="15">
    <location>
        <begin position="46"/>
        <end position="99"/>
    </location>
</feature>
<sequence>MLRVPIARSRALASAAVPLRPAAQWHAHRLGGIAARRFYAEDGKFVAPTGTSPTGTTPSVTPPTSTIGRPAIPPATTPPTGTGTASVAPPPTTPTPPKKKRRVLRFLANLLILGTLGYGIGVYYALTSDNWHDFFTEYVPFGEEVVAYFEEREFRKRFLERGQSASKLYPQVRGEQKVKVAPQAGVSARTVEDDLDRKGRHVSAVEAKPTVDAKPATPSESHKLMPKDELKKEVSAPLPEKKGAPKEAPKKEPKPAATNAAPASFIDGINIEHAEEPVVQDVVKILNNIITAINADASTAGKLSPTLEQAKSDITKVVNDITTLKSQEQSAADSRIRALHAEFDKMAHELLRRQEATAQEQEVHWKEEYEAEQRRLSEAYAKKLEAELESANRVADAKLQNRLKEQAVQLRRQFTAAVAERVEAEREGRLGKLSDLSERVAELDRLTAEWDAVVSANLRAQHLIVAVEAVRSALEESETAGVARPFVRELAAVKEAGAANPVIDAAIASVHPSAYQKGIPSGAELVERFRRVAGEVRKAALLPDNAGVASHAASLVLSKVMFRKGGTEGVGQGGDVESVLARAERALEEGRLEVAVDEVNALEGWAKVLSRDWLADCRRVLEVKQAVDVIATEARLQSLLVE</sequence>
<evidence type="ECO:0000256" key="8">
    <source>
        <dbReference type="ARBA" id="ARBA00022989"/>
    </source>
</evidence>
<feature type="compositionally biased region" description="Low complexity" evidence="15">
    <location>
        <begin position="48"/>
        <end position="66"/>
    </location>
</feature>
<dbReference type="AlphaFoldDB" id="A0A6G1I3W4"/>
<evidence type="ECO:0000256" key="15">
    <source>
        <dbReference type="SAM" id="MobiDB-lite"/>
    </source>
</evidence>
<reference evidence="16" key="1">
    <citation type="journal article" date="2020" name="Stud. Mycol.">
        <title>101 Dothideomycetes genomes: a test case for predicting lifestyles and emergence of pathogens.</title>
        <authorList>
            <person name="Haridas S."/>
            <person name="Albert R."/>
            <person name="Binder M."/>
            <person name="Bloem J."/>
            <person name="Labutti K."/>
            <person name="Salamov A."/>
            <person name="Andreopoulos B."/>
            <person name="Baker S."/>
            <person name="Barry K."/>
            <person name="Bills G."/>
            <person name="Bluhm B."/>
            <person name="Cannon C."/>
            <person name="Castanera R."/>
            <person name="Culley D."/>
            <person name="Daum C."/>
            <person name="Ezra D."/>
            <person name="Gonzalez J."/>
            <person name="Henrissat B."/>
            <person name="Kuo A."/>
            <person name="Liang C."/>
            <person name="Lipzen A."/>
            <person name="Lutzoni F."/>
            <person name="Magnuson J."/>
            <person name="Mondo S."/>
            <person name="Nolan M."/>
            <person name="Ohm R."/>
            <person name="Pangilinan J."/>
            <person name="Park H.-J."/>
            <person name="Ramirez L."/>
            <person name="Alfaro M."/>
            <person name="Sun H."/>
            <person name="Tritt A."/>
            <person name="Yoshinaga Y."/>
            <person name="Zwiers L.-H."/>
            <person name="Turgeon B."/>
            <person name="Goodwin S."/>
            <person name="Spatafora J."/>
            <person name="Crous P."/>
            <person name="Grigoriev I."/>
        </authorList>
    </citation>
    <scope>NUCLEOTIDE SEQUENCE</scope>
    <source>
        <strain evidence="16">CBS 262.69</strain>
    </source>
</reference>
<evidence type="ECO:0000256" key="1">
    <source>
        <dbReference type="ARBA" id="ARBA00004434"/>
    </source>
</evidence>
<feature type="region of interest" description="Disordered" evidence="15">
    <location>
        <begin position="189"/>
        <end position="260"/>
    </location>
</feature>
<evidence type="ECO:0000313" key="17">
    <source>
        <dbReference type="Proteomes" id="UP000799640"/>
    </source>
</evidence>
<evidence type="ECO:0000256" key="4">
    <source>
        <dbReference type="ARBA" id="ARBA00018116"/>
    </source>
</evidence>
<evidence type="ECO:0000256" key="5">
    <source>
        <dbReference type="ARBA" id="ARBA00022692"/>
    </source>
</evidence>
<evidence type="ECO:0000256" key="7">
    <source>
        <dbReference type="ARBA" id="ARBA00022946"/>
    </source>
</evidence>
<protein>
    <recommendedName>
        <fullName evidence="4 13">MICOS complex subunit MIC60</fullName>
    </recommendedName>
    <alternativeName>
        <fullName evidence="13">Mitofilin</fullName>
    </alternativeName>
</protein>
<evidence type="ECO:0000256" key="10">
    <source>
        <dbReference type="ARBA" id="ARBA00023128"/>
    </source>
</evidence>
<keyword evidence="8 13" id="KW-1133">Transmembrane helix</keyword>
<keyword evidence="9 14" id="KW-0175">Coiled coil</keyword>
<evidence type="ECO:0000256" key="11">
    <source>
        <dbReference type="ARBA" id="ARBA00023136"/>
    </source>
</evidence>
<dbReference type="EMBL" id="ML996690">
    <property type="protein sequence ID" value="KAF2402871.1"/>
    <property type="molecule type" value="Genomic_DNA"/>
</dbReference>
<dbReference type="InterPro" id="IPR019133">
    <property type="entry name" value="MIC60"/>
</dbReference>
<name>A0A6G1I3W4_9PEZI</name>
<feature type="transmembrane region" description="Helical" evidence="13">
    <location>
        <begin position="106"/>
        <end position="126"/>
    </location>
</feature>
<feature type="compositionally biased region" description="Basic and acidic residues" evidence="15">
    <location>
        <begin position="220"/>
        <end position="254"/>
    </location>
</feature>
<dbReference type="PANTHER" id="PTHR15415">
    <property type="entry name" value="MITOFILIN"/>
    <property type="match status" value="1"/>
</dbReference>
<evidence type="ECO:0000256" key="3">
    <source>
        <dbReference type="ARBA" id="ARBA00011875"/>
    </source>
</evidence>
<feature type="compositionally biased region" description="Low complexity" evidence="15">
    <location>
        <begin position="78"/>
        <end position="87"/>
    </location>
</feature>
<dbReference type="OrthoDB" id="10261039at2759"/>
<keyword evidence="10 13" id="KW-0496">Mitochondrion</keyword>
<keyword evidence="7" id="KW-0809">Transit peptide</keyword>
<keyword evidence="6 13" id="KW-0999">Mitochondrion inner membrane</keyword>
<evidence type="ECO:0000256" key="2">
    <source>
        <dbReference type="ARBA" id="ARBA00010877"/>
    </source>
</evidence>
<keyword evidence="5 13" id="KW-0812">Transmembrane</keyword>